<dbReference type="EMBL" id="CP068053">
    <property type="protein sequence ID" value="QQT01756.1"/>
    <property type="molecule type" value="Genomic_DNA"/>
</dbReference>
<keyword evidence="3" id="KW-1185">Reference proteome</keyword>
<accession>A0A974NQ34</accession>
<gene>
    <name evidence="2" type="ORF">I6J18_07845</name>
</gene>
<feature type="domain" description="EAL" evidence="1">
    <location>
        <begin position="87"/>
        <end position="327"/>
    </location>
</feature>
<dbReference type="Pfam" id="PF00563">
    <property type="entry name" value="EAL"/>
    <property type="match status" value="1"/>
</dbReference>
<dbReference type="InterPro" id="IPR001633">
    <property type="entry name" value="EAL_dom"/>
</dbReference>
<dbReference type="GO" id="GO:0071111">
    <property type="term" value="F:cyclic-guanylate-specific phosphodiesterase activity"/>
    <property type="evidence" value="ECO:0007669"/>
    <property type="project" value="InterPro"/>
</dbReference>
<dbReference type="AlphaFoldDB" id="A0A974NQ34"/>
<reference evidence="2 3" key="1">
    <citation type="submission" date="2021-01" db="EMBL/GenBank/DDBJ databases">
        <title>FDA dAtabase for Regulatory Grade micrObial Sequences (FDA-ARGOS): Supporting development and validation of Infectious Disease Dx tests.</title>
        <authorList>
            <person name="Nelson B."/>
            <person name="Plummer A."/>
            <person name="Tallon L."/>
            <person name="Sadzewicz L."/>
            <person name="Zhao X."/>
            <person name="Boylan J."/>
            <person name="Ott S."/>
            <person name="Bowen H."/>
            <person name="Vavikolanu K."/>
            <person name="Mehta A."/>
            <person name="Aluvathingal J."/>
            <person name="Nadendla S."/>
            <person name="Myers T."/>
            <person name="Yan Y."/>
            <person name="Sichtig H."/>
        </authorList>
    </citation>
    <scope>NUCLEOTIDE SEQUENCE [LARGE SCALE GENOMIC DNA]</scope>
    <source>
        <strain evidence="2 3">FDAARGOS_1161</strain>
    </source>
</reference>
<protein>
    <submittedName>
        <fullName evidence="2">EAL domain-containing protein</fullName>
    </submittedName>
</protein>
<evidence type="ECO:0000259" key="1">
    <source>
        <dbReference type="PROSITE" id="PS50883"/>
    </source>
</evidence>
<dbReference type="InterPro" id="IPR050706">
    <property type="entry name" value="Cyclic-di-GMP_PDE-like"/>
</dbReference>
<dbReference type="Proteomes" id="UP000595254">
    <property type="component" value="Chromosome"/>
</dbReference>
<evidence type="ECO:0000313" key="2">
    <source>
        <dbReference type="EMBL" id="QQT01756.1"/>
    </source>
</evidence>
<dbReference type="PANTHER" id="PTHR33121:SF15">
    <property type="entry name" value="BLUE LIGHT- AND TEMPERATURE-REGULATED ANTIREPRESSOR BLUF"/>
    <property type="match status" value="1"/>
</dbReference>
<name>A0A974NQ34_PERPY</name>
<dbReference type="SUPFAM" id="SSF141868">
    <property type="entry name" value="EAL domain-like"/>
    <property type="match status" value="1"/>
</dbReference>
<evidence type="ECO:0000313" key="3">
    <source>
        <dbReference type="Proteomes" id="UP000595254"/>
    </source>
</evidence>
<dbReference type="InterPro" id="IPR035919">
    <property type="entry name" value="EAL_sf"/>
</dbReference>
<dbReference type="KEGG" id="ppsr:I6J18_07845"/>
<dbReference type="CDD" id="cd01948">
    <property type="entry name" value="EAL"/>
    <property type="match status" value="1"/>
</dbReference>
<organism evidence="2 3">
    <name type="scientific">Peribacillus psychrosaccharolyticus</name>
    <name type="common">Bacillus psychrosaccharolyticus</name>
    <dbReference type="NCBI Taxonomy" id="1407"/>
    <lineage>
        <taxon>Bacteria</taxon>
        <taxon>Bacillati</taxon>
        <taxon>Bacillota</taxon>
        <taxon>Bacilli</taxon>
        <taxon>Bacillales</taxon>
        <taxon>Bacillaceae</taxon>
        <taxon>Peribacillus</taxon>
    </lineage>
</organism>
<proteinExistence type="predicted"/>
<dbReference type="SMART" id="SM00052">
    <property type="entry name" value="EAL"/>
    <property type="match status" value="1"/>
</dbReference>
<dbReference type="PROSITE" id="PS50883">
    <property type="entry name" value="EAL"/>
    <property type="match status" value="1"/>
</dbReference>
<dbReference type="RefSeq" id="WP_040374233.1">
    <property type="nucleotide sequence ID" value="NZ_CP068053.1"/>
</dbReference>
<sequence length="327" mass="37030">MGPCACGVHFTIYTPGFLHIQAKGILTHFDGMIENSEGMYLPYNSKEELEAIVREILTLPNAAQIKGSILKSIQKSYHVYSLLELANRITHYEVITIIQETEFNSIFQPIYSLEKDQIFAYESLLRDPLARISPGELFEVAQKTGMQSMLDQKARQAAIKNRAGFIPSGVKSFINFLPSTIYNPEFCLRHTFEAVKRYQINPADLVFEVVETEKIHDIDHLKNIFNVYKREGIGVALDDFGSGFATLEVLVKLAPNYVKIDRSKIDYCDQLAEKQQFLKQVVALCKELGIITLAEGIERKEELDYCKQIGITLAQGYYLGKPGNMLV</sequence>
<dbReference type="PANTHER" id="PTHR33121">
    <property type="entry name" value="CYCLIC DI-GMP PHOSPHODIESTERASE PDEF"/>
    <property type="match status" value="1"/>
</dbReference>
<dbReference type="Gene3D" id="3.20.20.450">
    <property type="entry name" value="EAL domain"/>
    <property type="match status" value="1"/>
</dbReference>